<sequence>MSYQIHPTPNNISCTNTIARMIDGLIFRYYWATEGLTDDDYTFRPVEGSMNLTELHMHIYDLAFITNKTYGGSPTYKKEYLTSFDSARQEILRLYEDVSNRLKEMQDDNQLNEFVVKPKSLDGEFPFWYTLNGHIADCLTHIGQLISWRRINGNPQPKGVNVFLGKQL</sequence>
<evidence type="ECO:0000259" key="1">
    <source>
        <dbReference type="Pfam" id="PF12867"/>
    </source>
</evidence>
<dbReference type="InterPro" id="IPR024775">
    <property type="entry name" value="DinB-like"/>
</dbReference>
<protein>
    <submittedName>
        <fullName evidence="2">DinB family protein</fullName>
    </submittedName>
</protein>
<dbReference type="Proteomes" id="UP001596997">
    <property type="component" value="Unassembled WGS sequence"/>
</dbReference>
<dbReference type="InterPro" id="IPR034660">
    <property type="entry name" value="DinB/YfiT-like"/>
</dbReference>
<feature type="domain" description="DinB-like" evidence="1">
    <location>
        <begin position="31"/>
        <end position="144"/>
    </location>
</feature>
<reference evidence="3" key="1">
    <citation type="journal article" date="2019" name="Int. J. Syst. Evol. Microbiol.">
        <title>The Global Catalogue of Microorganisms (GCM) 10K type strain sequencing project: providing services to taxonomists for standard genome sequencing and annotation.</title>
        <authorList>
            <consortium name="The Broad Institute Genomics Platform"/>
            <consortium name="The Broad Institute Genome Sequencing Center for Infectious Disease"/>
            <person name="Wu L."/>
            <person name="Ma J."/>
        </authorList>
    </citation>
    <scope>NUCLEOTIDE SEQUENCE [LARGE SCALE GENOMIC DNA]</scope>
    <source>
        <strain evidence="3">CCUG 62114</strain>
    </source>
</reference>
<comment type="caution">
    <text evidence="2">The sequence shown here is derived from an EMBL/GenBank/DDBJ whole genome shotgun (WGS) entry which is preliminary data.</text>
</comment>
<dbReference type="SUPFAM" id="SSF109854">
    <property type="entry name" value="DinB/YfiT-like putative metalloenzymes"/>
    <property type="match status" value="1"/>
</dbReference>
<proteinExistence type="predicted"/>
<evidence type="ECO:0000313" key="3">
    <source>
        <dbReference type="Proteomes" id="UP001596997"/>
    </source>
</evidence>
<name>A0ABW3HYK9_9FLAO</name>
<dbReference type="EMBL" id="JBHTJM010000002">
    <property type="protein sequence ID" value="MFD0962656.1"/>
    <property type="molecule type" value="Genomic_DNA"/>
</dbReference>
<dbReference type="RefSeq" id="WP_377712548.1">
    <property type="nucleotide sequence ID" value="NZ_JBHTJM010000002.1"/>
</dbReference>
<organism evidence="2 3">
    <name type="scientific">Pseudofulvibacter geojedonensis</name>
    <dbReference type="NCBI Taxonomy" id="1123758"/>
    <lineage>
        <taxon>Bacteria</taxon>
        <taxon>Pseudomonadati</taxon>
        <taxon>Bacteroidota</taxon>
        <taxon>Flavobacteriia</taxon>
        <taxon>Flavobacteriales</taxon>
        <taxon>Flavobacteriaceae</taxon>
        <taxon>Pseudofulvibacter</taxon>
    </lineage>
</organism>
<evidence type="ECO:0000313" key="2">
    <source>
        <dbReference type="EMBL" id="MFD0962656.1"/>
    </source>
</evidence>
<dbReference type="Pfam" id="PF12867">
    <property type="entry name" value="DinB_2"/>
    <property type="match status" value="1"/>
</dbReference>
<gene>
    <name evidence="2" type="ORF">ACFQ1O_01405</name>
</gene>
<accession>A0ABW3HYK9</accession>
<keyword evidence="3" id="KW-1185">Reference proteome</keyword>
<dbReference type="Gene3D" id="1.20.120.450">
    <property type="entry name" value="dinb family like domain"/>
    <property type="match status" value="1"/>
</dbReference>